<evidence type="ECO:0000256" key="2">
    <source>
        <dbReference type="SAM" id="Phobius"/>
    </source>
</evidence>
<evidence type="ECO:0000256" key="1">
    <source>
        <dbReference type="SAM" id="MobiDB-lite"/>
    </source>
</evidence>
<keyword evidence="2" id="KW-0812">Transmembrane</keyword>
<comment type="caution">
    <text evidence="3">The sequence shown here is derived from an EMBL/GenBank/DDBJ whole genome shotgun (WGS) entry which is preliminary data.</text>
</comment>
<feature type="transmembrane region" description="Helical" evidence="2">
    <location>
        <begin position="720"/>
        <end position="740"/>
    </location>
</feature>
<dbReference type="VEuPathDB" id="FungiDB:AeMF1_001996"/>
<feature type="transmembrane region" description="Helical" evidence="2">
    <location>
        <begin position="847"/>
        <end position="871"/>
    </location>
</feature>
<feature type="transmembrane region" description="Helical" evidence="2">
    <location>
        <begin position="674"/>
        <end position="699"/>
    </location>
</feature>
<feature type="transmembrane region" description="Helical" evidence="2">
    <location>
        <begin position="1582"/>
        <end position="1607"/>
    </location>
</feature>
<evidence type="ECO:0000313" key="4">
    <source>
        <dbReference type="Proteomes" id="UP000481153"/>
    </source>
</evidence>
<keyword evidence="2" id="KW-0472">Membrane</keyword>
<organism evidence="3 4">
    <name type="scientific">Aphanomyces euteiches</name>
    <dbReference type="NCBI Taxonomy" id="100861"/>
    <lineage>
        <taxon>Eukaryota</taxon>
        <taxon>Sar</taxon>
        <taxon>Stramenopiles</taxon>
        <taxon>Oomycota</taxon>
        <taxon>Saprolegniomycetes</taxon>
        <taxon>Saprolegniales</taxon>
        <taxon>Verrucalvaceae</taxon>
        <taxon>Aphanomyces</taxon>
    </lineage>
</organism>
<protein>
    <submittedName>
        <fullName evidence="3">Uncharacterized protein</fullName>
    </submittedName>
</protein>
<name>A0A6G0WNU2_9STRA</name>
<gene>
    <name evidence="3" type="ORF">Ae201684_013327</name>
</gene>
<feature type="region of interest" description="Disordered" evidence="1">
    <location>
        <begin position="1"/>
        <end position="24"/>
    </location>
</feature>
<dbReference type="EMBL" id="VJMJ01000170">
    <property type="protein sequence ID" value="KAF0729028.1"/>
    <property type="molecule type" value="Genomic_DNA"/>
</dbReference>
<sequence>MPQNDDSKIKNKVNGSHVHPHGPTTFDIANQSTLTDAEPATAVNTILATETKVGNLQVPSNDTMSAFEVAESLSGLLYLILTLTLSVYYLGMVSPSMANDLWWNDFNASGVQSYLIDVYNEQLNILGNQTKSLDLTRKNYGHGKDYSQASTRLELSPVYSRLLYVATAYDLAAFVAALRQIPGPHWVISQYCWVDLNRTWEVAHSVERQKRCYRRYADNGAVYYEPIVRLVDWNKFLHGYYGGAFNTTIGRAMMKTPEGQAWLSTTPYSFQSTETEVAYWRKMGIQRYTFQYTNSYSNGISETLSVQNALGVTKYFKTKRIPYQSRGAGWTTVWMYFEPFNDLPYAAALGYSFLLNDPDNQRFSAPCNYSDFVANPTTYSCDPCDLQWNPDAANCNMNYEMLLGLPDTPTFRLVHSNIGPLNSIDLYIVQPPASLNALFSAFQESVSQLILSNNEFAASTVAIPTLTSDPMPPSWMQPSLMYMGGDPTCLDREPTSFIQGSFSYDVSCTSEDSHSIVLSPYNSLFALWTTSQTNVSKVCSTSLKLKQACNAVLSSALKATMLFKQGYPGDRSSYIPWIRSAYDDIVMLGISTIQFAINTTDMSNVFLRQLVLGGNSADQWDVFGWMFLYEWAQGYREVVSFEGDVNVIPVISDKNQPIIDEAQSLDIPVSACQYLWAVVIVVTTVQLFVGSMITLYYLLLRGRIIGRNLFQFNRVVGTVWLNRPLLFVRGLTAVILLSSSPLKFQTHNGYAHFSLAPRTLFESMLVAGEATWISYVAYDFLLVFFSKRHRYVAPFTSSVTWLCLLVIDTNWPYKITTNLNRQCSIDFTANKIECTVGWIEIGSLSRATMFVLVLVTCTIVPLLVVNVWMFLQKRKSENSSSHLLLPSSALGFLYNMSQSNGSWILDRVSCSMCGVITFDKTLLDLKLWLLIDDKSASMSQVKWGMKCFKNIALDEKNDSVQSSESSAVPVQPPINLRHRLLTLAGLLYVIATIFGSVTFLTLTATNMANDFWWANYNATREHVYVSRLMNSLLTSRPHVGGITLSDSKFMDEANYTITLSTGVGTTKRQLYASQVLSTDAMDLSTVIHGLRVMDACLAPWISSQYCWLDFGKKWEMANTATRQNRCANMYSTNAAVYLEAVLRNVKWSDLTACWGTSLNVAFDTPLSKLPNGAAWWTSVQSIKTSELEELKYWQSFKLTKYETDWQNYKSIGIIERFGMQNAFGSVYPMTLKHTNGSLTLASQTSMKMYWSFASDLWAVSSPSTSIYGASLIRQDLSFAFKNRSIESILVENGTLSGPELVSGGAYSTFRAMIGPFGSVDLKRVPVPASLMLFWTNFQDIVAELCVQSEGFAKSYLALSLFNRMQNYLPPSWQESDVLNVIGGNLLCNEIPEVDTSFGIYLLTDGKSACNSQIDETIKLSSSARLFATIGSNLVRRNLTIQDTNAICSTFKGISLSSCKNTLLISSVGLLLNESFISSTLLAQLQSMADIARKDMQALAIEVNQYGKTVNDTTVFLRHQIFDPAYPSFHYVAWLLAVDWATNLREVISFQGDVDSANVITSVSYDTDTAVNPQDISINVAYYIRYVCLYVTGIIICVAALASLYILFNKGNIEGLNLFEINRLVGIVWIGRVFLFVRGMAAICLLSTQVLSLENIHDCWHLVDATRQSNESPGDRGVRIFKTILAAGEVSWLGYVLNDIFSIFTAQYTTAYVIKCTTVVWGVAAILSLVSPPTHDATLDRQCTFAHVDFQLVCNSGTIAIGSFDRLVTLVGLCVGSIVVCYLYERLRHLTLPPPRHSSLFLSASAKYMFQRDRWTYEQVYCIDQASAAINGILSVQLGNTFYVFDLKIWRLFTIEVSKEKRDRLERDGKRHVLSAIPLPN</sequence>
<feature type="transmembrane region" description="Helical" evidence="2">
    <location>
        <begin position="1628"/>
        <end position="1650"/>
    </location>
</feature>
<evidence type="ECO:0000313" key="3">
    <source>
        <dbReference type="EMBL" id="KAF0729028.1"/>
    </source>
</evidence>
<keyword evidence="2" id="KW-1133">Transmembrane helix</keyword>
<dbReference type="VEuPathDB" id="FungiDB:AeMF1_004836"/>
<proteinExistence type="predicted"/>
<keyword evidence="4" id="KW-1185">Reference proteome</keyword>
<feature type="transmembrane region" description="Helical" evidence="2">
    <location>
        <begin position="73"/>
        <end position="91"/>
    </location>
</feature>
<feature type="transmembrane region" description="Helical" evidence="2">
    <location>
        <begin position="791"/>
        <end position="811"/>
    </location>
</feature>
<reference evidence="3 4" key="1">
    <citation type="submission" date="2019-07" db="EMBL/GenBank/DDBJ databases">
        <title>Genomics analysis of Aphanomyces spp. identifies a new class of oomycete effector associated with host adaptation.</title>
        <authorList>
            <person name="Gaulin E."/>
        </authorList>
    </citation>
    <scope>NUCLEOTIDE SEQUENCE [LARGE SCALE GENOMIC DNA]</scope>
    <source>
        <strain evidence="3 4">ATCC 201684</strain>
    </source>
</reference>
<dbReference type="Proteomes" id="UP000481153">
    <property type="component" value="Unassembled WGS sequence"/>
</dbReference>
<feature type="transmembrane region" description="Helical" evidence="2">
    <location>
        <begin position="980"/>
        <end position="1002"/>
    </location>
</feature>
<accession>A0A6G0WNU2</accession>
<feature type="transmembrane region" description="Helical" evidence="2">
    <location>
        <begin position="760"/>
        <end position="784"/>
    </location>
</feature>